<keyword evidence="3" id="KW-1185">Reference proteome</keyword>
<sequence length="89" mass="9725">MNIRTLLLTSALACSAFAGLAQANDTNAATQPVPYQYGMPLHVNKVISLTEPQTQQCKVITADMKYIDNAGKPAEITYRKMSDACNFQN</sequence>
<proteinExistence type="predicted"/>
<dbReference type="AlphaFoldDB" id="A0A2A2PT04"/>
<feature type="chain" id="PRO_5012719826" evidence="1">
    <location>
        <begin position="24"/>
        <end position="89"/>
    </location>
</feature>
<gene>
    <name evidence="2" type="ORF">CKQ80_26950</name>
</gene>
<feature type="signal peptide" evidence="1">
    <location>
        <begin position="1"/>
        <end position="23"/>
    </location>
</feature>
<evidence type="ECO:0000313" key="2">
    <source>
        <dbReference type="EMBL" id="PAW58776.1"/>
    </source>
</evidence>
<dbReference type="RefSeq" id="WP_047294637.1">
    <property type="nucleotide sequence ID" value="NZ_NRSS01000004.1"/>
</dbReference>
<evidence type="ECO:0000313" key="3">
    <source>
        <dbReference type="Proteomes" id="UP000217830"/>
    </source>
</evidence>
<reference evidence="2 3" key="1">
    <citation type="submission" date="2017-08" db="EMBL/GenBank/DDBJ databases">
        <title>Draft Genome Sequence of Pseudomonas moraviensis TYU6, isolated from Taxus cuspidata by using PacBio Single-Molecule Real-Time Technology.</title>
        <authorList>
            <person name="Baek K.-H."/>
            <person name="Mishra A.K."/>
        </authorList>
    </citation>
    <scope>NUCLEOTIDE SEQUENCE [LARGE SCALE GENOMIC DNA]</scope>
    <source>
        <strain evidence="2 3">TYU6</strain>
    </source>
</reference>
<dbReference type="InterPro" id="IPR021245">
    <property type="entry name" value="DUF2790"/>
</dbReference>
<protein>
    <submittedName>
        <fullName evidence="2">DUF2790 domain-containing protein</fullName>
    </submittedName>
</protein>
<accession>A0A2A2PT04</accession>
<keyword evidence="1" id="KW-0732">Signal</keyword>
<evidence type="ECO:0000256" key="1">
    <source>
        <dbReference type="SAM" id="SignalP"/>
    </source>
</evidence>
<dbReference type="EMBL" id="NRST01000001">
    <property type="protein sequence ID" value="PAW58776.1"/>
    <property type="molecule type" value="Genomic_DNA"/>
</dbReference>
<dbReference type="Pfam" id="PF10976">
    <property type="entry name" value="DUF2790"/>
    <property type="match status" value="1"/>
</dbReference>
<comment type="caution">
    <text evidence="2">The sequence shown here is derived from an EMBL/GenBank/DDBJ whole genome shotgun (WGS) entry which is preliminary data.</text>
</comment>
<dbReference type="Gene3D" id="2.30.140.50">
    <property type="entry name" value="Protein of unknown function DUF2790"/>
    <property type="match status" value="1"/>
</dbReference>
<name>A0A2A2PT04_9PSED</name>
<dbReference type="Proteomes" id="UP000217830">
    <property type="component" value="Unassembled WGS sequence"/>
</dbReference>
<organism evidence="2 3">
    <name type="scientific">Pseudomonas moraviensis</name>
    <dbReference type="NCBI Taxonomy" id="321662"/>
    <lineage>
        <taxon>Bacteria</taxon>
        <taxon>Pseudomonadati</taxon>
        <taxon>Pseudomonadota</taxon>
        <taxon>Gammaproteobacteria</taxon>
        <taxon>Pseudomonadales</taxon>
        <taxon>Pseudomonadaceae</taxon>
        <taxon>Pseudomonas</taxon>
    </lineage>
</organism>